<dbReference type="Proteomes" id="UP000246410">
    <property type="component" value="Unassembled WGS sequence"/>
</dbReference>
<proteinExistence type="predicted"/>
<accession>A0A317NWB8</accession>
<sequence length="70" mass="7062">MTEKSSVLPAAALATACVLTGGTGVAAAEPASVPAAEQRHEAMAGFSAIPCLPWILPPSVNVRDFLICLA</sequence>
<reference evidence="2 3" key="1">
    <citation type="submission" date="2018-05" db="EMBL/GenBank/DDBJ databases">
        <title>Genomic Encyclopedia of Type Strains, Phase IV (KMG-IV): sequencing the most valuable type-strain genomes for metagenomic binning, comparative biology and taxonomic classification.</title>
        <authorList>
            <person name="Goeker M."/>
        </authorList>
    </citation>
    <scope>NUCLEOTIDE SEQUENCE [LARGE SCALE GENOMIC DNA]</scope>
    <source>
        <strain evidence="2 3">DSM 44717</strain>
    </source>
</reference>
<evidence type="ECO:0000256" key="1">
    <source>
        <dbReference type="SAM" id="SignalP"/>
    </source>
</evidence>
<keyword evidence="1" id="KW-0732">Signal</keyword>
<evidence type="ECO:0008006" key="4">
    <source>
        <dbReference type="Google" id="ProtNLM"/>
    </source>
</evidence>
<name>A0A317NWB8_9NOCA</name>
<dbReference type="PROSITE" id="PS51257">
    <property type="entry name" value="PROKAR_LIPOPROTEIN"/>
    <property type="match status" value="1"/>
</dbReference>
<evidence type="ECO:0000313" key="3">
    <source>
        <dbReference type="Proteomes" id="UP000246410"/>
    </source>
</evidence>
<feature type="chain" id="PRO_5016412199" description="Secreted protein" evidence="1">
    <location>
        <begin position="28"/>
        <end position="70"/>
    </location>
</feature>
<gene>
    <name evidence="2" type="ORF">DFR69_102604</name>
</gene>
<dbReference type="EMBL" id="QGTL01000002">
    <property type="protein sequence ID" value="PWV79541.1"/>
    <property type="molecule type" value="Genomic_DNA"/>
</dbReference>
<evidence type="ECO:0000313" key="2">
    <source>
        <dbReference type="EMBL" id="PWV79541.1"/>
    </source>
</evidence>
<protein>
    <recommendedName>
        <fullName evidence="4">Secreted protein</fullName>
    </recommendedName>
</protein>
<comment type="caution">
    <text evidence="2">The sequence shown here is derived from an EMBL/GenBank/DDBJ whole genome shotgun (WGS) entry which is preliminary data.</text>
</comment>
<dbReference type="AlphaFoldDB" id="A0A317NWB8"/>
<feature type="signal peptide" evidence="1">
    <location>
        <begin position="1"/>
        <end position="27"/>
    </location>
</feature>
<keyword evidence="3" id="KW-1185">Reference proteome</keyword>
<organism evidence="2 3">
    <name type="scientific">Nocardia neocaledoniensis</name>
    <dbReference type="NCBI Taxonomy" id="236511"/>
    <lineage>
        <taxon>Bacteria</taxon>
        <taxon>Bacillati</taxon>
        <taxon>Actinomycetota</taxon>
        <taxon>Actinomycetes</taxon>
        <taxon>Mycobacteriales</taxon>
        <taxon>Nocardiaceae</taxon>
        <taxon>Nocardia</taxon>
    </lineage>
</organism>